<dbReference type="EMBL" id="FPBO01000006">
    <property type="protein sequence ID" value="SFU62353.1"/>
    <property type="molecule type" value="Genomic_DNA"/>
</dbReference>
<dbReference type="GO" id="GO:0030170">
    <property type="term" value="F:pyridoxal phosphate binding"/>
    <property type="evidence" value="ECO:0007669"/>
    <property type="project" value="InterPro"/>
</dbReference>
<dbReference type="SUPFAM" id="SSF53383">
    <property type="entry name" value="PLP-dependent transferases"/>
    <property type="match status" value="1"/>
</dbReference>
<dbReference type="Gene3D" id="3.90.1150.10">
    <property type="entry name" value="Aspartate Aminotransferase, domain 1"/>
    <property type="match status" value="1"/>
</dbReference>
<dbReference type="Proteomes" id="UP000199391">
    <property type="component" value="Unassembled WGS sequence"/>
</dbReference>
<dbReference type="STRING" id="1035707.SAMN05216552_100674"/>
<evidence type="ECO:0000256" key="2">
    <source>
        <dbReference type="ARBA" id="ARBA00022679"/>
    </source>
</evidence>
<dbReference type="InterPro" id="IPR050087">
    <property type="entry name" value="AON_synthase_class-II"/>
</dbReference>
<dbReference type="Gene3D" id="3.40.640.10">
    <property type="entry name" value="Type I PLP-dependent aspartate aminotransferase-like (Major domain)"/>
    <property type="match status" value="1"/>
</dbReference>
<dbReference type="AlphaFoldDB" id="A0A1I7HNW2"/>
<accession>A0A1I7HNW2</accession>
<keyword evidence="5" id="KW-1185">Reference proteome</keyword>
<dbReference type="InterPro" id="IPR015422">
    <property type="entry name" value="PyrdxlP-dep_Trfase_small"/>
</dbReference>
<dbReference type="GO" id="GO:0016740">
    <property type="term" value="F:transferase activity"/>
    <property type="evidence" value="ECO:0007669"/>
    <property type="project" value="UniProtKB-KW"/>
</dbReference>
<dbReference type="PANTHER" id="PTHR13693">
    <property type="entry name" value="CLASS II AMINOTRANSFERASE/8-AMINO-7-OXONONANOATE SYNTHASE"/>
    <property type="match status" value="1"/>
</dbReference>
<gene>
    <name evidence="4" type="ORF">SAMN05216552_100674</name>
</gene>
<sequence>MRPEDGARCVDFASALYLGMRHARARGALTLGKPAALEEPPGAAELARELAALQGCEAATLLPSTLHLYLDLFEMLARGRTALLVDGAAYPIARLCAACAFKAGPAPRVFRHGDSAGLARLAGECRERDLSPVVLADGYSPGDRRPPPLADYAGIARGAGGLLVLDDTQALGVLGERGGGSVRLHGLAGAPVAVGASLAKGFGAPLAVLGGGVELVARFERQSASRAHASPPSAAVIAAARQALRENQERGEHLRGMLLARVRQFRGGLAEAGVACLGGDFPVQVVPLPARGLDEGHAAAMAAALNAVPLRSGAGPALAFLLRADHAPYDVAHVVALLIHHLREAS</sequence>
<comment type="cofactor">
    <cofactor evidence="1">
        <name>pyridoxal 5'-phosphate</name>
        <dbReference type="ChEBI" id="CHEBI:597326"/>
    </cofactor>
</comment>
<dbReference type="OrthoDB" id="5496437at2"/>
<feature type="domain" description="Aminotransferase class I/classII large" evidence="3">
    <location>
        <begin position="40"/>
        <end position="286"/>
    </location>
</feature>
<name>A0A1I7HNW2_9BURK</name>
<evidence type="ECO:0000313" key="5">
    <source>
        <dbReference type="Proteomes" id="UP000199391"/>
    </source>
</evidence>
<dbReference type="Pfam" id="PF00155">
    <property type="entry name" value="Aminotran_1_2"/>
    <property type="match status" value="1"/>
</dbReference>
<evidence type="ECO:0000256" key="1">
    <source>
        <dbReference type="ARBA" id="ARBA00001933"/>
    </source>
</evidence>
<dbReference type="InterPro" id="IPR004839">
    <property type="entry name" value="Aminotransferase_I/II_large"/>
</dbReference>
<evidence type="ECO:0000259" key="3">
    <source>
        <dbReference type="Pfam" id="PF00155"/>
    </source>
</evidence>
<dbReference type="InterPro" id="IPR015424">
    <property type="entry name" value="PyrdxlP-dep_Trfase"/>
</dbReference>
<reference evidence="5" key="1">
    <citation type="submission" date="2016-10" db="EMBL/GenBank/DDBJ databases">
        <authorList>
            <person name="Varghese N."/>
            <person name="Submissions S."/>
        </authorList>
    </citation>
    <scope>NUCLEOTIDE SEQUENCE [LARGE SCALE GENOMIC DNA]</scope>
    <source>
        <strain evidence="5">CGMCC 1.11014</strain>
    </source>
</reference>
<protein>
    <submittedName>
        <fullName evidence="4">8-amino-7-oxononanoate synthase</fullName>
    </submittedName>
</protein>
<dbReference type="InterPro" id="IPR015421">
    <property type="entry name" value="PyrdxlP-dep_Trfase_major"/>
</dbReference>
<dbReference type="RefSeq" id="WP_093555086.1">
    <property type="nucleotide sequence ID" value="NZ_FPBO01000006.1"/>
</dbReference>
<evidence type="ECO:0000313" key="4">
    <source>
        <dbReference type="EMBL" id="SFU62353.1"/>
    </source>
</evidence>
<organism evidence="4 5">
    <name type="scientific">Pseudoduganella namucuonensis</name>
    <dbReference type="NCBI Taxonomy" id="1035707"/>
    <lineage>
        <taxon>Bacteria</taxon>
        <taxon>Pseudomonadati</taxon>
        <taxon>Pseudomonadota</taxon>
        <taxon>Betaproteobacteria</taxon>
        <taxon>Burkholderiales</taxon>
        <taxon>Oxalobacteraceae</taxon>
        <taxon>Telluria group</taxon>
        <taxon>Pseudoduganella</taxon>
    </lineage>
</organism>
<proteinExistence type="predicted"/>
<keyword evidence="2" id="KW-0808">Transferase</keyword>